<dbReference type="PROSITE" id="PS00134">
    <property type="entry name" value="TRYPSIN_HIS"/>
    <property type="match status" value="1"/>
</dbReference>
<sequence>MDHLLHLILVAAVFVADLDCFTRQLYEGSKCQNDDSSGVCTLVPDCPLALESIRRSGTTGMVRCGFDRDIEIVCCPGPNVKNTTQSSKETDDGDDGQTEVRAPNLVSRSAKACESYAKQLPVVLTYHIVGGENADPGEFPHMAALGFYNDQDQVYKFDCGGTLISNHYIVTAAHCIINVEQNQLKIARMGVVDVPATVAKPDPKLDYNIDNVTVHREYNWKEKFNDIALVRLQKKVTFTDFIRPACLYTKNDDPQRLIVSGWGALSLGGEKSNVLQKATLTAVPLQDCNSTYLARTRRNVVRSQICAADDRSDACQGDSGGPLQIQTNRSLLTIVGVTSYGIGCGSKYPGIYTRINSYVGWIEGIVWP</sequence>
<accession>A0A482VQ18</accession>
<comment type="caution">
    <text evidence="12">The sequence shown here is derived from an EMBL/GenBank/DDBJ whole genome shotgun (WGS) entry which is preliminary data.</text>
</comment>
<dbReference type="PANTHER" id="PTHR24252:SF7">
    <property type="entry name" value="HYALIN"/>
    <property type="match status" value="1"/>
</dbReference>
<dbReference type="Gene3D" id="2.40.10.10">
    <property type="entry name" value="Trypsin-like serine proteases"/>
    <property type="match status" value="2"/>
</dbReference>
<keyword evidence="6 9" id="KW-0720">Serine protease</keyword>
<keyword evidence="7" id="KW-1015">Disulfide bond</keyword>
<evidence type="ECO:0000256" key="9">
    <source>
        <dbReference type="RuleBase" id="RU363034"/>
    </source>
</evidence>
<dbReference type="CDD" id="cd00190">
    <property type="entry name" value="Tryp_SPc"/>
    <property type="match status" value="1"/>
</dbReference>
<keyword evidence="4 10" id="KW-0732">Signal</keyword>
<dbReference type="OrthoDB" id="6357057at2759"/>
<comment type="subcellular location">
    <subcellularLocation>
        <location evidence="1">Secreted</location>
    </subcellularLocation>
</comment>
<dbReference type="SUPFAM" id="SSF50494">
    <property type="entry name" value="Trypsin-like serine proteases"/>
    <property type="match status" value="1"/>
</dbReference>
<keyword evidence="5 9" id="KW-0378">Hydrolase</keyword>
<dbReference type="FunFam" id="2.40.10.10:FF:000047">
    <property type="entry name" value="Trypsin eta"/>
    <property type="match status" value="1"/>
</dbReference>
<feature type="domain" description="Peptidase S1" evidence="11">
    <location>
        <begin position="128"/>
        <end position="367"/>
    </location>
</feature>
<proteinExistence type="inferred from homology"/>
<keyword evidence="3 9" id="KW-0645">Protease</keyword>
<keyword evidence="2" id="KW-0964">Secreted</keyword>
<evidence type="ECO:0000256" key="7">
    <source>
        <dbReference type="ARBA" id="ARBA00023157"/>
    </source>
</evidence>
<evidence type="ECO:0000256" key="5">
    <source>
        <dbReference type="ARBA" id="ARBA00022801"/>
    </source>
</evidence>
<protein>
    <submittedName>
        <fullName evidence="12">Serine protease persephone-like</fullName>
    </submittedName>
</protein>
<dbReference type="SMART" id="SM00020">
    <property type="entry name" value="Tryp_SPc"/>
    <property type="match status" value="1"/>
</dbReference>
<gene>
    <name evidence="12" type="ORF">BDFB_010434</name>
</gene>
<evidence type="ECO:0000256" key="4">
    <source>
        <dbReference type="ARBA" id="ARBA00022729"/>
    </source>
</evidence>
<dbReference type="InterPro" id="IPR001254">
    <property type="entry name" value="Trypsin_dom"/>
</dbReference>
<evidence type="ECO:0000256" key="8">
    <source>
        <dbReference type="ARBA" id="ARBA00024195"/>
    </source>
</evidence>
<evidence type="ECO:0000256" key="1">
    <source>
        <dbReference type="ARBA" id="ARBA00004613"/>
    </source>
</evidence>
<name>A0A482VQ18_ASBVE</name>
<evidence type="ECO:0000313" key="13">
    <source>
        <dbReference type="Proteomes" id="UP000292052"/>
    </source>
</evidence>
<evidence type="ECO:0000256" key="10">
    <source>
        <dbReference type="SAM" id="SignalP"/>
    </source>
</evidence>
<evidence type="ECO:0000256" key="3">
    <source>
        <dbReference type="ARBA" id="ARBA00022670"/>
    </source>
</evidence>
<keyword evidence="13" id="KW-1185">Reference proteome</keyword>
<feature type="chain" id="PRO_5019762234" evidence="10">
    <location>
        <begin position="21"/>
        <end position="368"/>
    </location>
</feature>
<dbReference type="InterPro" id="IPR001314">
    <property type="entry name" value="Peptidase_S1A"/>
</dbReference>
<dbReference type="PRINTS" id="PR00722">
    <property type="entry name" value="CHYMOTRYPSIN"/>
</dbReference>
<dbReference type="InterPro" id="IPR022700">
    <property type="entry name" value="CLIP"/>
</dbReference>
<dbReference type="PROSITE" id="PS00135">
    <property type="entry name" value="TRYPSIN_SER"/>
    <property type="match status" value="1"/>
</dbReference>
<dbReference type="InterPro" id="IPR043504">
    <property type="entry name" value="Peptidase_S1_PA_chymotrypsin"/>
</dbReference>
<organism evidence="12 13">
    <name type="scientific">Asbolus verrucosus</name>
    <name type="common">Desert ironclad beetle</name>
    <dbReference type="NCBI Taxonomy" id="1661398"/>
    <lineage>
        <taxon>Eukaryota</taxon>
        <taxon>Metazoa</taxon>
        <taxon>Ecdysozoa</taxon>
        <taxon>Arthropoda</taxon>
        <taxon>Hexapoda</taxon>
        <taxon>Insecta</taxon>
        <taxon>Pterygota</taxon>
        <taxon>Neoptera</taxon>
        <taxon>Endopterygota</taxon>
        <taxon>Coleoptera</taxon>
        <taxon>Polyphaga</taxon>
        <taxon>Cucujiformia</taxon>
        <taxon>Tenebrionidae</taxon>
        <taxon>Pimeliinae</taxon>
        <taxon>Asbolus</taxon>
    </lineage>
</organism>
<dbReference type="EMBL" id="QDEB01076549">
    <property type="protein sequence ID" value="RZC34813.1"/>
    <property type="molecule type" value="Genomic_DNA"/>
</dbReference>
<dbReference type="PROSITE" id="PS50240">
    <property type="entry name" value="TRYPSIN_DOM"/>
    <property type="match status" value="1"/>
</dbReference>
<dbReference type="GO" id="GO:0004252">
    <property type="term" value="F:serine-type endopeptidase activity"/>
    <property type="evidence" value="ECO:0007669"/>
    <property type="project" value="InterPro"/>
</dbReference>
<reference evidence="12 13" key="1">
    <citation type="submission" date="2017-03" db="EMBL/GenBank/DDBJ databases">
        <title>Genome of the blue death feigning beetle - Asbolus verrucosus.</title>
        <authorList>
            <person name="Rider S.D."/>
        </authorList>
    </citation>
    <scope>NUCLEOTIDE SEQUENCE [LARGE SCALE GENOMIC DNA]</scope>
    <source>
        <strain evidence="12">Butters</strain>
        <tissue evidence="12">Head and leg muscle</tissue>
    </source>
</reference>
<dbReference type="STRING" id="1661398.A0A482VQ18"/>
<evidence type="ECO:0000256" key="2">
    <source>
        <dbReference type="ARBA" id="ARBA00022525"/>
    </source>
</evidence>
<dbReference type="GO" id="GO:0016485">
    <property type="term" value="P:protein processing"/>
    <property type="evidence" value="ECO:0007669"/>
    <property type="project" value="UniProtKB-ARBA"/>
</dbReference>
<dbReference type="Proteomes" id="UP000292052">
    <property type="component" value="Unassembled WGS sequence"/>
</dbReference>
<dbReference type="Pfam" id="PF00089">
    <property type="entry name" value="Trypsin"/>
    <property type="match status" value="1"/>
</dbReference>
<dbReference type="SMART" id="SM00680">
    <property type="entry name" value="CLIP"/>
    <property type="match status" value="1"/>
</dbReference>
<dbReference type="AlphaFoldDB" id="A0A482VQ18"/>
<evidence type="ECO:0000313" key="12">
    <source>
        <dbReference type="EMBL" id="RZC34813.1"/>
    </source>
</evidence>
<dbReference type="InterPro" id="IPR009003">
    <property type="entry name" value="Peptidase_S1_PA"/>
</dbReference>
<evidence type="ECO:0000256" key="6">
    <source>
        <dbReference type="ARBA" id="ARBA00022825"/>
    </source>
</evidence>
<evidence type="ECO:0000259" key="11">
    <source>
        <dbReference type="PROSITE" id="PS50240"/>
    </source>
</evidence>
<comment type="similarity">
    <text evidence="8">Belongs to the peptidase S1 family. CLIP subfamily.</text>
</comment>
<dbReference type="PANTHER" id="PTHR24252">
    <property type="entry name" value="ACROSIN-RELATED"/>
    <property type="match status" value="1"/>
</dbReference>
<dbReference type="GO" id="GO:0005576">
    <property type="term" value="C:extracellular region"/>
    <property type="evidence" value="ECO:0007669"/>
    <property type="project" value="UniProtKB-SubCell"/>
</dbReference>
<dbReference type="InterPro" id="IPR018114">
    <property type="entry name" value="TRYPSIN_HIS"/>
</dbReference>
<dbReference type="InterPro" id="IPR033116">
    <property type="entry name" value="TRYPSIN_SER"/>
</dbReference>
<feature type="signal peptide" evidence="10">
    <location>
        <begin position="1"/>
        <end position="20"/>
    </location>
</feature>